<dbReference type="Proteomes" id="UP000198984">
    <property type="component" value="Unassembled WGS sequence"/>
</dbReference>
<dbReference type="EMBL" id="FOBB01000008">
    <property type="protein sequence ID" value="SEN11049.1"/>
    <property type="molecule type" value="Genomic_DNA"/>
</dbReference>
<protein>
    <submittedName>
        <fullName evidence="1">Hydrophobic W protein</fullName>
    </submittedName>
</protein>
<proteinExistence type="predicted"/>
<sequence length="307" mass="34031">MRKIHVCIFASLILFTACKKELEKSPVSRESAPLTFKTADQIPNEIVSLLYKDLLRDHLFEQAENLRVSYYNTLSIRKDDKTDLLKAAHTTAFETARQAGIMAANLPTHPVTGVGVVLDGTWYQTQGVTSSNLQAFGWQYINFNVMNAGAPDAFNNAAPGSNQIMGTTNQQRRLEAYTLPLIQFGAADNLGTTYYTPSFGFNYRSHLQGTGWEPGYTGSPGQSGTTGQSRRIESVQIFGPGYQNSSYTLTFNDPAPSTQARPYIYYRVHQEGYGWGGGWHSENDPAGVTGQSKRIEAMQIRAYLIKI</sequence>
<accession>A0A1H8DUS5</accession>
<reference evidence="1 2" key="1">
    <citation type="submission" date="2016-10" db="EMBL/GenBank/DDBJ databases">
        <authorList>
            <person name="de Groot N.N."/>
        </authorList>
    </citation>
    <scope>NUCLEOTIDE SEQUENCE [LARGE SCALE GENOMIC DNA]</scope>
    <source>
        <strain evidence="1 2">DSM 21039</strain>
    </source>
</reference>
<dbReference type="InterPro" id="IPR006637">
    <property type="entry name" value="ChW"/>
</dbReference>
<dbReference type="OrthoDB" id="9763643at2"/>
<organism evidence="1 2">
    <name type="scientific">Chitinophaga rupis</name>
    <dbReference type="NCBI Taxonomy" id="573321"/>
    <lineage>
        <taxon>Bacteria</taxon>
        <taxon>Pseudomonadati</taxon>
        <taxon>Bacteroidota</taxon>
        <taxon>Chitinophagia</taxon>
        <taxon>Chitinophagales</taxon>
        <taxon>Chitinophagaceae</taxon>
        <taxon>Chitinophaga</taxon>
    </lineage>
</organism>
<evidence type="ECO:0000313" key="1">
    <source>
        <dbReference type="EMBL" id="SEN11049.1"/>
    </source>
</evidence>
<name>A0A1H8DUS5_9BACT</name>
<gene>
    <name evidence="1" type="ORF">SAMN04488505_108110</name>
</gene>
<dbReference type="STRING" id="573321.SAMN04488505_108110"/>
<dbReference type="RefSeq" id="WP_089918723.1">
    <property type="nucleotide sequence ID" value="NZ_FOBB01000008.1"/>
</dbReference>
<evidence type="ECO:0000313" key="2">
    <source>
        <dbReference type="Proteomes" id="UP000198984"/>
    </source>
</evidence>
<keyword evidence="2" id="KW-1185">Reference proteome</keyword>
<dbReference type="PROSITE" id="PS51257">
    <property type="entry name" value="PROKAR_LIPOPROTEIN"/>
    <property type="match status" value="1"/>
</dbReference>
<dbReference type="Pfam" id="PF07538">
    <property type="entry name" value="ChW"/>
    <property type="match status" value="2"/>
</dbReference>
<dbReference type="AlphaFoldDB" id="A0A1H8DUS5"/>